<dbReference type="CDD" id="cd00009">
    <property type="entry name" value="AAA"/>
    <property type="match status" value="1"/>
</dbReference>
<evidence type="ECO:0000256" key="3">
    <source>
        <dbReference type="ARBA" id="ARBA00023015"/>
    </source>
</evidence>
<protein>
    <submittedName>
        <fullName evidence="8">AAA family ATPase</fullName>
    </submittedName>
</protein>
<feature type="domain" description="Sigma-54 factor interaction" evidence="7">
    <location>
        <begin position="264"/>
        <end position="493"/>
    </location>
</feature>
<gene>
    <name evidence="8" type="ORF">D7S86_16725</name>
</gene>
<dbReference type="Gene3D" id="3.40.50.300">
    <property type="entry name" value="P-loop containing nucleotide triphosphate hydrolases"/>
    <property type="match status" value="1"/>
</dbReference>
<evidence type="ECO:0000256" key="4">
    <source>
        <dbReference type="ARBA" id="ARBA00023125"/>
    </source>
</evidence>
<dbReference type="InterPro" id="IPR003593">
    <property type="entry name" value="AAA+_ATPase"/>
</dbReference>
<dbReference type="FunFam" id="3.40.50.300:FF:000006">
    <property type="entry name" value="DNA-binding transcriptional regulator NtrC"/>
    <property type="match status" value="1"/>
</dbReference>
<dbReference type="EMBL" id="RBZU01000007">
    <property type="protein sequence ID" value="RKP53362.1"/>
    <property type="molecule type" value="Genomic_DNA"/>
</dbReference>
<dbReference type="Proteomes" id="UP000270342">
    <property type="component" value="Unassembled WGS sequence"/>
</dbReference>
<keyword evidence="2" id="KW-0067">ATP-binding</keyword>
<keyword evidence="4" id="KW-0238">DNA-binding</keyword>
<organism evidence="8 9">
    <name type="scientific">Pararobbsia silviterrae</name>
    <dbReference type="NCBI Taxonomy" id="1792498"/>
    <lineage>
        <taxon>Bacteria</taxon>
        <taxon>Pseudomonadati</taxon>
        <taxon>Pseudomonadota</taxon>
        <taxon>Betaproteobacteria</taxon>
        <taxon>Burkholderiales</taxon>
        <taxon>Burkholderiaceae</taxon>
        <taxon>Pararobbsia</taxon>
    </lineage>
</organism>
<dbReference type="SUPFAM" id="SSF52540">
    <property type="entry name" value="P-loop containing nucleoside triphosphate hydrolases"/>
    <property type="match status" value="1"/>
</dbReference>
<dbReference type="InterPro" id="IPR004096">
    <property type="entry name" value="V4R"/>
</dbReference>
<dbReference type="Pfam" id="PF02954">
    <property type="entry name" value="HTH_8"/>
    <property type="match status" value="1"/>
</dbReference>
<evidence type="ECO:0000313" key="9">
    <source>
        <dbReference type="Proteomes" id="UP000270342"/>
    </source>
</evidence>
<keyword evidence="5" id="KW-0804">Transcription</keyword>
<dbReference type="GO" id="GO:0005524">
    <property type="term" value="F:ATP binding"/>
    <property type="evidence" value="ECO:0007669"/>
    <property type="project" value="UniProtKB-KW"/>
</dbReference>
<dbReference type="InterPro" id="IPR024096">
    <property type="entry name" value="NO_sig/Golgi_transp_ligand-bd"/>
</dbReference>
<dbReference type="InterPro" id="IPR010523">
    <property type="entry name" value="XylR_N"/>
</dbReference>
<dbReference type="SMART" id="SM00989">
    <property type="entry name" value="V4R"/>
    <property type="match status" value="1"/>
</dbReference>
<comment type="caution">
    <text evidence="8">The sequence shown here is derived from an EMBL/GenBank/DDBJ whole genome shotgun (WGS) entry which is preliminary data.</text>
</comment>
<dbReference type="InterPro" id="IPR002197">
    <property type="entry name" value="HTH_Fis"/>
</dbReference>
<dbReference type="SUPFAM" id="SSF111126">
    <property type="entry name" value="Ligand-binding domain in the NO signalling and Golgi transport"/>
    <property type="match status" value="1"/>
</dbReference>
<proteinExistence type="predicted"/>
<evidence type="ECO:0000256" key="6">
    <source>
        <dbReference type="SAM" id="MobiDB-lite"/>
    </source>
</evidence>
<dbReference type="Gene3D" id="1.10.10.60">
    <property type="entry name" value="Homeodomain-like"/>
    <property type="match status" value="1"/>
</dbReference>
<dbReference type="PROSITE" id="PS50045">
    <property type="entry name" value="SIGMA54_INTERACT_4"/>
    <property type="match status" value="1"/>
</dbReference>
<dbReference type="RefSeq" id="WP_121087991.1">
    <property type="nucleotide sequence ID" value="NZ_RBZU01000007.1"/>
</dbReference>
<dbReference type="Pfam" id="PF00158">
    <property type="entry name" value="Sigma54_activat"/>
    <property type="match status" value="1"/>
</dbReference>
<dbReference type="OrthoDB" id="9761705at2"/>
<dbReference type="Gene3D" id="3.30.1380.20">
    <property type="entry name" value="Trafficking protein particle complex subunit 3"/>
    <property type="match status" value="1"/>
</dbReference>
<dbReference type="InterPro" id="IPR002078">
    <property type="entry name" value="Sigma_54_int"/>
</dbReference>
<accession>A0A494XU46</accession>
<dbReference type="Gene3D" id="1.10.8.60">
    <property type="match status" value="1"/>
</dbReference>
<dbReference type="InterPro" id="IPR058031">
    <property type="entry name" value="AAA_lid_NorR"/>
</dbReference>
<dbReference type="GO" id="GO:0043565">
    <property type="term" value="F:sequence-specific DNA binding"/>
    <property type="evidence" value="ECO:0007669"/>
    <property type="project" value="InterPro"/>
</dbReference>
<dbReference type="InterPro" id="IPR025944">
    <property type="entry name" value="Sigma_54_int_dom_CS"/>
</dbReference>
<dbReference type="SMART" id="SM00382">
    <property type="entry name" value="AAA"/>
    <property type="match status" value="1"/>
</dbReference>
<dbReference type="Pfam" id="PF25601">
    <property type="entry name" value="AAA_lid_14"/>
    <property type="match status" value="1"/>
</dbReference>
<evidence type="ECO:0000256" key="2">
    <source>
        <dbReference type="ARBA" id="ARBA00022840"/>
    </source>
</evidence>
<keyword evidence="3" id="KW-0805">Transcription regulation</keyword>
<evidence type="ECO:0000259" key="7">
    <source>
        <dbReference type="PROSITE" id="PS50045"/>
    </source>
</evidence>
<feature type="region of interest" description="Disordered" evidence="6">
    <location>
        <begin position="534"/>
        <end position="560"/>
    </location>
</feature>
<dbReference type="PANTHER" id="PTHR32071">
    <property type="entry name" value="TRANSCRIPTIONAL REGULATORY PROTEIN"/>
    <property type="match status" value="1"/>
</dbReference>
<dbReference type="PROSITE" id="PS00688">
    <property type="entry name" value="SIGMA54_INTERACT_3"/>
    <property type="match status" value="1"/>
</dbReference>
<dbReference type="PROSITE" id="PS00676">
    <property type="entry name" value="SIGMA54_INTERACT_2"/>
    <property type="match status" value="1"/>
</dbReference>
<dbReference type="PRINTS" id="PR01590">
    <property type="entry name" value="HTHFIS"/>
</dbReference>
<feature type="region of interest" description="Disordered" evidence="6">
    <location>
        <begin position="239"/>
        <end position="260"/>
    </location>
</feature>
<dbReference type="AlphaFoldDB" id="A0A494XU46"/>
<sequence>MKRTPSRLSLTELQRHAAMARTSADIDEGAQPTLRDLTESLVFSPGDGRIWLNDQRMLLWRASTFGAFRNELIASMGHEHARSLLTRVGYSAGARDAELVLRKWPDSDPANAFHAGPRMHKLEGIVRPETIKFEFDIARGDFFAEYLWHDSSEDDEHIAAFGIGAEPACWMQIGYASGYASAFMGKMIIYREVACRSSGADVCRIVGRPADHWDDPEQDLRYFVPDTSAMQIRQSFVATTPRTDRHARHTPAPHAASDAASSQLVGISSSFSAARHLCERVASTQATVLFTGPSGAGKERFAQTLHAISPRANAPFIAVNCAAIPDTLIESELFGVEKGAFTGALVSRPGRFERAQGGTLFLDEIAQLSFVAQGKLLRALQERRIERVGGTREIEVDVRVVAATNRDLRHEVEAGRFREDLFFRLNVFPIVLPPLKERRDDIPLLMDVFLRRYTEQHGRAVPGFTLHAVQALLQYDFPGNIRELQNLVERGVIMVSPGEPIDVHHMFRGGEAHQISMLSVNEGGRLVQAAGAASVPAHEAPVRKPPPSRDGAHAAAHANGAAPVSAKEIATYRNALTANRYNVAETARQLGLTRAQLAYRLKRHGLI</sequence>
<evidence type="ECO:0000256" key="5">
    <source>
        <dbReference type="ARBA" id="ARBA00023163"/>
    </source>
</evidence>
<dbReference type="InterPro" id="IPR025943">
    <property type="entry name" value="Sigma_54_int_dom_ATP-bd_2"/>
</dbReference>
<dbReference type="GO" id="GO:0006355">
    <property type="term" value="P:regulation of DNA-templated transcription"/>
    <property type="evidence" value="ECO:0007669"/>
    <property type="project" value="InterPro"/>
</dbReference>
<dbReference type="Pfam" id="PF02830">
    <property type="entry name" value="V4R"/>
    <property type="match status" value="1"/>
</dbReference>
<dbReference type="SUPFAM" id="SSF46689">
    <property type="entry name" value="Homeodomain-like"/>
    <property type="match status" value="1"/>
</dbReference>
<keyword evidence="1" id="KW-0547">Nucleotide-binding</keyword>
<evidence type="ECO:0000313" key="8">
    <source>
        <dbReference type="EMBL" id="RKP53362.1"/>
    </source>
</evidence>
<dbReference type="Pfam" id="PF06505">
    <property type="entry name" value="XylR_N"/>
    <property type="match status" value="1"/>
</dbReference>
<evidence type="ECO:0000256" key="1">
    <source>
        <dbReference type="ARBA" id="ARBA00022741"/>
    </source>
</evidence>
<keyword evidence="9" id="KW-1185">Reference proteome</keyword>
<reference evidence="8 9" key="1">
    <citation type="submission" date="2018-10" db="EMBL/GenBank/DDBJ databases">
        <title>Robbsia sp. DHC34, isolated from soil.</title>
        <authorList>
            <person name="Gao Z.-H."/>
            <person name="Qiu L.-H."/>
        </authorList>
    </citation>
    <scope>NUCLEOTIDE SEQUENCE [LARGE SCALE GENOMIC DNA]</scope>
    <source>
        <strain evidence="8 9">DHC34</strain>
    </source>
</reference>
<dbReference type="InterPro" id="IPR027417">
    <property type="entry name" value="P-loop_NTPase"/>
</dbReference>
<dbReference type="PANTHER" id="PTHR32071:SF117">
    <property type="entry name" value="PTS-DEPENDENT DIHYDROXYACETONE KINASE OPERON REGULATORY PROTEIN-RELATED"/>
    <property type="match status" value="1"/>
</dbReference>
<name>A0A494XU46_9BURK</name>
<dbReference type="InterPro" id="IPR009057">
    <property type="entry name" value="Homeodomain-like_sf"/>
</dbReference>